<accession>A0AAD6M5Y3</accession>
<comment type="caution">
    <text evidence="1">The sequence shown here is derived from an EMBL/GenBank/DDBJ whole genome shotgun (WGS) entry which is preliminary data.</text>
</comment>
<dbReference type="EMBL" id="JAQIZT010000011">
    <property type="protein sequence ID" value="KAJ6979110.1"/>
    <property type="molecule type" value="Genomic_DNA"/>
</dbReference>
<reference evidence="1" key="1">
    <citation type="journal article" date="2023" name="Mol. Ecol. Resour.">
        <title>Chromosome-level genome assembly of a triploid poplar Populus alba 'Berolinensis'.</title>
        <authorList>
            <person name="Chen S."/>
            <person name="Yu Y."/>
            <person name="Wang X."/>
            <person name="Wang S."/>
            <person name="Zhang T."/>
            <person name="Zhou Y."/>
            <person name="He R."/>
            <person name="Meng N."/>
            <person name="Wang Y."/>
            <person name="Liu W."/>
            <person name="Liu Z."/>
            <person name="Liu J."/>
            <person name="Guo Q."/>
            <person name="Huang H."/>
            <person name="Sederoff R.R."/>
            <person name="Wang G."/>
            <person name="Qu G."/>
            <person name="Chen S."/>
        </authorList>
    </citation>
    <scope>NUCLEOTIDE SEQUENCE</scope>
    <source>
        <strain evidence="1">SC-2020</strain>
    </source>
</reference>
<keyword evidence="2" id="KW-1185">Reference proteome</keyword>
<name>A0AAD6M5Y3_9ROSI</name>
<proteinExistence type="predicted"/>
<evidence type="ECO:0000313" key="1">
    <source>
        <dbReference type="EMBL" id="KAJ6979110.1"/>
    </source>
</evidence>
<dbReference type="AlphaFoldDB" id="A0AAD6M5Y3"/>
<sequence>MLFSFADMESFPYYSFQSLAEVALLQIEATLSSGHSQLLKTMKELTANSSKDALGPESLINLMTIPREWLKTMTNKLQFQFSPLNFTHIPNIITLFYSHSKHYITP</sequence>
<dbReference type="Proteomes" id="UP001164929">
    <property type="component" value="Chromosome 11"/>
</dbReference>
<protein>
    <submittedName>
        <fullName evidence="1">Uncharacterized protein</fullName>
    </submittedName>
</protein>
<organism evidence="1 2">
    <name type="scientific">Populus alba x Populus x berolinensis</name>
    <dbReference type="NCBI Taxonomy" id="444605"/>
    <lineage>
        <taxon>Eukaryota</taxon>
        <taxon>Viridiplantae</taxon>
        <taxon>Streptophyta</taxon>
        <taxon>Embryophyta</taxon>
        <taxon>Tracheophyta</taxon>
        <taxon>Spermatophyta</taxon>
        <taxon>Magnoliopsida</taxon>
        <taxon>eudicotyledons</taxon>
        <taxon>Gunneridae</taxon>
        <taxon>Pentapetalae</taxon>
        <taxon>rosids</taxon>
        <taxon>fabids</taxon>
        <taxon>Malpighiales</taxon>
        <taxon>Salicaceae</taxon>
        <taxon>Saliceae</taxon>
        <taxon>Populus</taxon>
    </lineage>
</organism>
<evidence type="ECO:0000313" key="2">
    <source>
        <dbReference type="Proteomes" id="UP001164929"/>
    </source>
</evidence>
<gene>
    <name evidence="1" type="ORF">NC653_027311</name>
</gene>